<feature type="transmembrane region" description="Helical" evidence="2">
    <location>
        <begin position="227"/>
        <end position="243"/>
    </location>
</feature>
<feature type="transmembrane region" description="Helical" evidence="2">
    <location>
        <begin position="347"/>
        <end position="366"/>
    </location>
</feature>
<keyword evidence="2" id="KW-1133">Transmembrane helix</keyword>
<dbReference type="OrthoDB" id="139907at2"/>
<feature type="transmembrane region" description="Helical" evidence="2">
    <location>
        <begin position="121"/>
        <end position="142"/>
    </location>
</feature>
<feature type="region of interest" description="Disordered" evidence="1">
    <location>
        <begin position="1"/>
        <end position="29"/>
    </location>
</feature>
<feature type="transmembrane region" description="Helical" evidence="2">
    <location>
        <begin position="450"/>
        <end position="469"/>
    </location>
</feature>
<gene>
    <name evidence="3" type="ordered locus">Francci3_1583</name>
</gene>
<organism evidence="3 4">
    <name type="scientific">Frankia casuarinae (strain DSM 45818 / CECT 9043 / HFP020203 / CcI3)</name>
    <dbReference type="NCBI Taxonomy" id="106370"/>
    <lineage>
        <taxon>Bacteria</taxon>
        <taxon>Bacillati</taxon>
        <taxon>Actinomycetota</taxon>
        <taxon>Actinomycetes</taxon>
        <taxon>Frankiales</taxon>
        <taxon>Frankiaceae</taxon>
        <taxon>Frankia</taxon>
    </lineage>
</organism>
<dbReference type="RefSeq" id="WP_011436022.1">
    <property type="nucleotide sequence ID" value="NC_007777.1"/>
</dbReference>
<keyword evidence="4" id="KW-1185">Reference proteome</keyword>
<evidence type="ECO:0000256" key="1">
    <source>
        <dbReference type="SAM" id="MobiDB-lite"/>
    </source>
</evidence>
<feature type="compositionally biased region" description="Pro residues" evidence="1">
    <location>
        <begin position="1"/>
        <end position="11"/>
    </location>
</feature>
<feature type="transmembrane region" description="Helical" evidence="2">
    <location>
        <begin position="56"/>
        <end position="76"/>
    </location>
</feature>
<dbReference type="AlphaFoldDB" id="Q2JCN3"/>
<dbReference type="eggNOG" id="COG1215">
    <property type="taxonomic scope" value="Bacteria"/>
</dbReference>
<protein>
    <recommendedName>
        <fullName evidence="5">Glycosyltransferase RgtA/B/C/D-like domain-containing protein</fullName>
    </recommendedName>
</protein>
<dbReference type="EMBL" id="CP000249">
    <property type="protein sequence ID" value="ABD10959.1"/>
    <property type="molecule type" value="Genomic_DNA"/>
</dbReference>
<feature type="transmembrane region" description="Helical" evidence="2">
    <location>
        <begin position="196"/>
        <end position="215"/>
    </location>
</feature>
<evidence type="ECO:0000256" key="2">
    <source>
        <dbReference type="SAM" id="Phobius"/>
    </source>
</evidence>
<keyword evidence="2" id="KW-0812">Transmembrane</keyword>
<dbReference type="Proteomes" id="UP000001937">
    <property type="component" value="Chromosome"/>
</dbReference>
<evidence type="ECO:0000313" key="4">
    <source>
        <dbReference type="Proteomes" id="UP000001937"/>
    </source>
</evidence>
<feature type="transmembrane region" description="Helical" evidence="2">
    <location>
        <begin position="395"/>
        <end position="414"/>
    </location>
</feature>
<proteinExistence type="predicted"/>
<keyword evidence="2" id="KW-0472">Membrane</keyword>
<feature type="compositionally biased region" description="Low complexity" evidence="1">
    <location>
        <begin position="20"/>
        <end position="29"/>
    </location>
</feature>
<evidence type="ECO:0000313" key="3">
    <source>
        <dbReference type="EMBL" id="ABD10959.1"/>
    </source>
</evidence>
<feature type="transmembrane region" description="Helical" evidence="2">
    <location>
        <begin position="96"/>
        <end position="114"/>
    </location>
</feature>
<feature type="transmembrane region" description="Helical" evidence="2">
    <location>
        <begin position="426"/>
        <end position="444"/>
    </location>
</feature>
<reference evidence="3 4" key="1">
    <citation type="journal article" date="2007" name="Genome Res.">
        <title>Genome characteristics of facultatively symbiotic Frankia sp. strains reflect host range and host plant biogeography.</title>
        <authorList>
            <person name="Normand P."/>
            <person name="Lapierre P."/>
            <person name="Tisa L.S."/>
            <person name="Gogarten J.P."/>
            <person name="Alloisio N."/>
            <person name="Bagnarol E."/>
            <person name="Bassi C.A."/>
            <person name="Berry A.M."/>
            <person name="Bickhart D.M."/>
            <person name="Choisne N."/>
            <person name="Couloux A."/>
            <person name="Cournoyer B."/>
            <person name="Cruveiller S."/>
            <person name="Daubin V."/>
            <person name="Demange N."/>
            <person name="Francino M.P."/>
            <person name="Goltsman E."/>
            <person name="Huang Y."/>
            <person name="Kopp O.R."/>
            <person name="Labarre L."/>
            <person name="Lapidus A."/>
            <person name="Lavire C."/>
            <person name="Marechal J."/>
            <person name="Martinez M."/>
            <person name="Mastronunzio J.E."/>
            <person name="Mullin B.C."/>
            <person name="Niemann J."/>
            <person name="Pujic P."/>
            <person name="Rawnsley T."/>
            <person name="Rouy Z."/>
            <person name="Schenowitz C."/>
            <person name="Sellstedt A."/>
            <person name="Tavares F."/>
            <person name="Tomkins J.P."/>
            <person name="Vallenet D."/>
            <person name="Valverde C."/>
            <person name="Wall L.G."/>
            <person name="Wang Y."/>
            <person name="Medigue C."/>
            <person name="Benson D.R."/>
        </authorList>
    </citation>
    <scope>NUCLEOTIDE SEQUENCE [LARGE SCALE GENOMIC DNA]</scope>
    <source>
        <strain evidence="4">DSM 45818 / CECT 9043 / CcI3</strain>
    </source>
</reference>
<dbReference type="HOGENOM" id="CLU_017733_0_0_11"/>
<dbReference type="STRING" id="106370.Francci3_1583"/>
<name>Q2JCN3_FRACC</name>
<sequence>MTGRPLLPPEIPDPRLGQNAASQPHAAAARARLRSVRQRRPEDPGIRRPARLSGPFATGLRWLFPLAVGITLWGLSLRWIHVENLTDYGLPPALPIAWYVGLGVLLLGAVGAVGRARFQPFIAAAYLLACILVLYGTLPLILDVPHYPWVYKHIGVVRYIEQHGGVDIDIDIYHRWPGFFAGTAVFGSLAGRPNPIAFAAWTEVFFTGIDALLVWAATRTLLREPRIAAGAALVFVVTNWVGQDYFAPQALSRTLALALYLVLLRQLRTGAPRAILRRTVRSAGVHSRRPPLRFAAPPGPTWPLPVAVGVVLLLDGAVVVSHQLTPYLLLLGVGALTAAGLVRPRWVVVAMAGLTIAYLIPHFAYVQDHFGVFSSPDPFANARSEEPPLPSSGKLAKTTGLILTGTVWALAGVGGLRRLHRGDGRVLPLILLSIAPGVILFGQSYGGESILRAILFSLPWCAPLVCCAVAPMTGRWRRRHVLAGCGGILLLATLFMPAFFGKTELNLMNADEVQAGDYLYAHARPGSVAVLTGATFPSRYGARYPEVDDVLITDTFGERAIRPSTVNAVADFIGTYPGRGYLVFSTAQEVYDRVYRTATAGALRAVETAVRSSPRFRLWYATRNTRIYELAG</sequence>
<accession>Q2JCN3</accession>
<feature type="transmembrane region" description="Helical" evidence="2">
    <location>
        <begin position="481"/>
        <end position="500"/>
    </location>
</feature>
<dbReference type="KEGG" id="fra:Francci3_1583"/>
<evidence type="ECO:0008006" key="5">
    <source>
        <dbReference type="Google" id="ProtNLM"/>
    </source>
</evidence>
<feature type="transmembrane region" description="Helical" evidence="2">
    <location>
        <begin position="326"/>
        <end position="342"/>
    </location>
</feature>